<dbReference type="AlphaFoldDB" id="A0A9D4TN36"/>
<dbReference type="Pfam" id="PF02469">
    <property type="entry name" value="Fasciclin"/>
    <property type="match status" value="1"/>
</dbReference>
<reference evidence="3" key="1">
    <citation type="journal article" date="2019" name="Plant J.">
        <title>Chlorella vulgaris genome assembly and annotation reveals the molecular basis for metabolic acclimation to high light conditions.</title>
        <authorList>
            <person name="Cecchin M."/>
            <person name="Marcolungo L."/>
            <person name="Rossato M."/>
            <person name="Girolomoni L."/>
            <person name="Cosentino E."/>
            <person name="Cuine S."/>
            <person name="Li-Beisson Y."/>
            <person name="Delledonne M."/>
            <person name="Ballottari M."/>
        </authorList>
    </citation>
    <scope>NUCLEOTIDE SEQUENCE</scope>
    <source>
        <strain evidence="3">211/11P</strain>
    </source>
</reference>
<feature type="domain" description="FAS1" evidence="2">
    <location>
        <begin position="109"/>
        <end position="269"/>
    </location>
</feature>
<evidence type="ECO:0000259" key="2">
    <source>
        <dbReference type="PROSITE" id="PS50213"/>
    </source>
</evidence>
<proteinExistence type="predicted"/>
<dbReference type="PANTHER" id="PTHR10900:SF77">
    <property type="entry name" value="FI19380P1"/>
    <property type="match status" value="1"/>
</dbReference>
<organism evidence="3 4">
    <name type="scientific">Chlorella vulgaris</name>
    <name type="common">Green alga</name>
    <dbReference type="NCBI Taxonomy" id="3077"/>
    <lineage>
        <taxon>Eukaryota</taxon>
        <taxon>Viridiplantae</taxon>
        <taxon>Chlorophyta</taxon>
        <taxon>core chlorophytes</taxon>
        <taxon>Trebouxiophyceae</taxon>
        <taxon>Chlorellales</taxon>
        <taxon>Chlorellaceae</taxon>
        <taxon>Chlorella clade</taxon>
        <taxon>Chlorella</taxon>
    </lineage>
</organism>
<keyword evidence="4" id="KW-1185">Reference proteome</keyword>
<evidence type="ECO:0000256" key="1">
    <source>
        <dbReference type="SAM" id="SignalP"/>
    </source>
</evidence>
<evidence type="ECO:0000313" key="4">
    <source>
        <dbReference type="Proteomes" id="UP001055712"/>
    </source>
</evidence>
<dbReference type="SUPFAM" id="SSF82153">
    <property type="entry name" value="FAS1 domain"/>
    <property type="match status" value="1"/>
</dbReference>
<dbReference type="OrthoDB" id="515320at2759"/>
<feature type="signal peptide" evidence="1">
    <location>
        <begin position="1"/>
        <end position="20"/>
    </location>
</feature>
<dbReference type="InterPro" id="IPR000782">
    <property type="entry name" value="FAS1_domain"/>
</dbReference>
<reference evidence="3" key="2">
    <citation type="submission" date="2020-11" db="EMBL/GenBank/DDBJ databases">
        <authorList>
            <person name="Cecchin M."/>
            <person name="Marcolungo L."/>
            <person name="Rossato M."/>
            <person name="Girolomoni L."/>
            <person name="Cosentino E."/>
            <person name="Cuine S."/>
            <person name="Li-Beisson Y."/>
            <person name="Delledonne M."/>
            <person name="Ballottari M."/>
        </authorList>
    </citation>
    <scope>NUCLEOTIDE SEQUENCE</scope>
    <source>
        <strain evidence="3">211/11P</strain>
        <tissue evidence="3">Whole cell</tissue>
    </source>
</reference>
<dbReference type="InterPro" id="IPR036378">
    <property type="entry name" value="FAS1_dom_sf"/>
</dbReference>
<dbReference type="GO" id="GO:0005615">
    <property type="term" value="C:extracellular space"/>
    <property type="evidence" value="ECO:0007669"/>
    <property type="project" value="TreeGrafter"/>
</dbReference>
<keyword evidence="1" id="KW-0732">Signal</keyword>
<dbReference type="EMBL" id="SIDB01000007">
    <property type="protein sequence ID" value="KAI3430298.1"/>
    <property type="molecule type" value="Genomic_DNA"/>
</dbReference>
<dbReference type="PROSITE" id="PS50213">
    <property type="entry name" value="FAS1"/>
    <property type="match status" value="1"/>
</dbReference>
<name>A0A9D4TN36_CHLVU</name>
<sequence length="276" mass="27900">MKQRAALALLLCALLGGASAAELGDRMAATVDGIKQVHEAKVSGARAVHEALVSGARAVHEQKVSLLRSQLSAKAAKLSGSAAASASASASASTTVTAMSTPTTVPADCLSVAEVAQKAGTFTTLLAAAQAAGLSSALSDRSLKATVFAPSDEAFEAALADLGMTSAQLLVDTEMLQAILKYHVVPGDALTSADLRDEQKLPTLLAADLEGAAEGEEDGVLTVQVQQVYSLAGRSSRVKVDGSLSSAVVVMPDVNAGCPAVVHVIDNVLLPDVADE</sequence>
<comment type="caution">
    <text evidence="3">The sequence shown here is derived from an EMBL/GenBank/DDBJ whole genome shotgun (WGS) entry which is preliminary data.</text>
</comment>
<dbReference type="InterPro" id="IPR050904">
    <property type="entry name" value="Adhesion/Biosynth-related"/>
</dbReference>
<dbReference type="SMART" id="SM00554">
    <property type="entry name" value="FAS1"/>
    <property type="match status" value="1"/>
</dbReference>
<protein>
    <recommendedName>
        <fullName evidence="2">FAS1 domain-containing protein</fullName>
    </recommendedName>
</protein>
<gene>
    <name evidence="3" type="ORF">D9Q98_004894</name>
</gene>
<accession>A0A9D4TN36</accession>
<dbReference type="Proteomes" id="UP001055712">
    <property type="component" value="Unassembled WGS sequence"/>
</dbReference>
<dbReference type="Gene3D" id="2.30.180.10">
    <property type="entry name" value="FAS1 domain"/>
    <property type="match status" value="1"/>
</dbReference>
<feature type="chain" id="PRO_5039197174" description="FAS1 domain-containing protein" evidence="1">
    <location>
        <begin position="21"/>
        <end position="276"/>
    </location>
</feature>
<dbReference type="PANTHER" id="PTHR10900">
    <property type="entry name" value="PERIOSTIN-RELATED"/>
    <property type="match status" value="1"/>
</dbReference>
<evidence type="ECO:0000313" key="3">
    <source>
        <dbReference type="EMBL" id="KAI3430298.1"/>
    </source>
</evidence>